<accession>A0A158Q4H4</accession>
<dbReference type="Proteomes" id="UP000274756">
    <property type="component" value="Unassembled WGS sequence"/>
</dbReference>
<dbReference type="InterPro" id="IPR002110">
    <property type="entry name" value="Ankyrin_rpt"/>
</dbReference>
<evidence type="ECO:0000256" key="3">
    <source>
        <dbReference type="PROSITE-ProRule" id="PRU00023"/>
    </source>
</evidence>
<dbReference type="WBParaSite" id="DME_0000484601-mRNA-1">
    <property type="protein sequence ID" value="DME_0000484601-mRNA-1"/>
    <property type="gene ID" value="DME_0000484601"/>
</dbReference>
<feature type="repeat" description="ANK" evidence="3">
    <location>
        <begin position="283"/>
        <end position="304"/>
    </location>
</feature>
<keyword evidence="2 3" id="KW-0040">ANK repeat</keyword>
<dbReference type="STRING" id="318479.A0A158Q4H4"/>
<evidence type="ECO:0000256" key="2">
    <source>
        <dbReference type="ARBA" id="ARBA00023043"/>
    </source>
</evidence>
<reference evidence="4 6" key="2">
    <citation type="submission" date="2018-11" db="EMBL/GenBank/DDBJ databases">
        <authorList>
            <consortium name="Pathogen Informatics"/>
        </authorList>
    </citation>
    <scope>NUCLEOTIDE SEQUENCE [LARGE SCALE GENOMIC DNA]</scope>
</reference>
<dbReference type="PANTHER" id="PTHR24173:SF74">
    <property type="entry name" value="ANKYRIN REPEAT DOMAIN-CONTAINING PROTEIN 16"/>
    <property type="match status" value="1"/>
</dbReference>
<dbReference type="PROSITE" id="PS50297">
    <property type="entry name" value="ANK_REP_REGION"/>
    <property type="match status" value="1"/>
</dbReference>
<keyword evidence="1" id="KW-0677">Repeat</keyword>
<evidence type="ECO:0000313" key="7">
    <source>
        <dbReference type="WBParaSite" id="DME_0000484601-mRNA-1"/>
    </source>
</evidence>
<evidence type="ECO:0000256" key="1">
    <source>
        <dbReference type="ARBA" id="ARBA00022737"/>
    </source>
</evidence>
<dbReference type="PROSITE" id="PS50088">
    <property type="entry name" value="ANK_REPEAT"/>
    <property type="match status" value="2"/>
</dbReference>
<proteinExistence type="predicted"/>
<protein>
    <submittedName>
        <fullName evidence="7">ANK_REP_REGION domain-containing protein</fullName>
    </submittedName>
</protein>
<dbReference type="InterPro" id="IPR036770">
    <property type="entry name" value="Ankyrin_rpt-contain_sf"/>
</dbReference>
<reference evidence="7" key="1">
    <citation type="submission" date="2016-04" db="UniProtKB">
        <authorList>
            <consortium name="WormBaseParasite"/>
        </authorList>
    </citation>
    <scope>IDENTIFICATION</scope>
</reference>
<evidence type="ECO:0000313" key="6">
    <source>
        <dbReference type="Proteomes" id="UP000274756"/>
    </source>
</evidence>
<dbReference type="EMBL" id="UYYG01001171">
    <property type="protein sequence ID" value="VDN58756.1"/>
    <property type="molecule type" value="Genomic_DNA"/>
</dbReference>
<organism evidence="5 7">
    <name type="scientific">Dracunculus medinensis</name>
    <name type="common">Guinea worm</name>
    <dbReference type="NCBI Taxonomy" id="318479"/>
    <lineage>
        <taxon>Eukaryota</taxon>
        <taxon>Metazoa</taxon>
        <taxon>Ecdysozoa</taxon>
        <taxon>Nematoda</taxon>
        <taxon>Chromadorea</taxon>
        <taxon>Rhabditida</taxon>
        <taxon>Spirurina</taxon>
        <taxon>Dracunculoidea</taxon>
        <taxon>Dracunculidae</taxon>
        <taxon>Dracunculus</taxon>
    </lineage>
</organism>
<dbReference type="OrthoDB" id="10261302at2759"/>
<dbReference type="Pfam" id="PF12796">
    <property type="entry name" value="Ank_2"/>
    <property type="match status" value="3"/>
</dbReference>
<dbReference type="AlphaFoldDB" id="A0A158Q4H4"/>
<dbReference type="PANTHER" id="PTHR24173">
    <property type="entry name" value="ANKYRIN REPEAT CONTAINING"/>
    <property type="match status" value="1"/>
</dbReference>
<gene>
    <name evidence="4" type="ORF">DME_LOCUS8729</name>
</gene>
<dbReference type="Proteomes" id="UP000038040">
    <property type="component" value="Unplaced"/>
</dbReference>
<dbReference type="SUPFAM" id="SSF48403">
    <property type="entry name" value="Ankyrin repeat"/>
    <property type="match status" value="1"/>
</dbReference>
<evidence type="ECO:0000313" key="4">
    <source>
        <dbReference type="EMBL" id="VDN58756.1"/>
    </source>
</evidence>
<feature type="repeat" description="ANK" evidence="3">
    <location>
        <begin position="244"/>
        <end position="276"/>
    </location>
</feature>
<sequence length="343" mass="39070">MLGNSLNAFRAVRLNHIECLMKMNQNDLEESDNYGQRPLHIACKLGNLQCVDYIIRKAPNTADLVSHYGENPLLVAIAMGKEKCVQRLLQGNYKKALTRALHRDLNGTSSLMAAVARNDNDLAFWLLKRFGKTLAICPNNYKMLPLHLAASRGNIEFIRIVTKYDNRMTNEKDIFGLTPVFYATQGGHLECLQYLVEKCRADISLVTQKGQSLLQIACLGGHLNIVQWLLRRSSPTAVLWTTKDNVNSLHCAAYQGNVEILKLLLNNFPKRNRREALHIRDFYGNTPLHLSALKNNIEAVQYLVMMNYWKKEWLPLLSTTASYCTAWNLRIMQQTPSFGSLFQ</sequence>
<dbReference type="SMART" id="SM00248">
    <property type="entry name" value="ANK"/>
    <property type="match status" value="8"/>
</dbReference>
<dbReference type="Gene3D" id="1.25.40.20">
    <property type="entry name" value="Ankyrin repeat-containing domain"/>
    <property type="match status" value="2"/>
</dbReference>
<name>A0A158Q4H4_DRAME</name>
<keyword evidence="6" id="KW-1185">Reference proteome</keyword>
<evidence type="ECO:0000313" key="5">
    <source>
        <dbReference type="Proteomes" id="UP000038040"/>
    </source>
</evidence>